<evidence type="ECO:0000313" key="2">
    <source>
        <dbReference type="EMBL" id="PMC65345.1"/>
    </source>
</evidence>
<accession>A0A2N6T7Q2</accession>
<gene>
    <name evidence="2" type="ORF">CJ203_00190</name>
</gene>
<organism evidence="2 3">
    <name type="scientific">Corynebacterium tuscaniense</name>
    <dbReference type="NCBI Taxonomy" id="302449"/>
    <lineage>
        <taxon>Bacteria</taxon>
        <taxon>Bacillati</taxon>
        <taxon>Actinomycetota</taxon>
        <taxon>Actinomycetes</taxon>
        <taxon>Mycobacteriales</taxon>
        <taxon>Corynebacteriaceae</taxon>
        <taxon>Corynebacterium</taxon>
    </lineage>
</organism>
<keyword evidence="3" id="KW-1185">Reference proteome</keyword>
<dbReference type="Proteomes" id="UP000235836">
    <property type="component" value="Unassembled WGS sequence"/>
</dbReference>
<proteinExistence type="predicted"/>
<evidence type="ECO:0000259" key="1">
    <source>
        <dbReference type="Pfam" id="PF10020"/>
    </source>
</evidence>
<protein>
    <recommendedName>
        <fullName evidence="1">DUF2262 domain-containing protein</fullName>
    </recommendedName>
</protein>
<sequence length="304" mass="33757">MLSFYREFPDESAVKSLLEGDAQEFLFVLARVPERYTVDNPFGKEEISVSQQKLDGLAVRLLSDGAVSTGRIRIAYPHVRRSGNGEVTFDPGEIADLKPFTVYRTRGIESSFLHFPGTSTEPIFAVWDVPTLQSDPELEELAALAQKNQVINTDLGELTIHRDCGSFLGRAESLGVNISISYEGSDPLLQEPVEREERFAPAVDVMNRVVTQEMLDNACRFAAKEALPTANEWRHDVAEAEGRPTPAPEWTVEDVVERFRAVYVSVMESGEICIELDDGYLFGGHPVTVFADEDGTPTEVELDV</sequence>
<dbReference type="Pfam" id="PF10020">
    <property type="entry name" value="DUF2262"/>
    <property type="match status" value="1"/>
</dbReference>
<dbReference type="InterPro" id="IPR019260">
    <property type="entry name" value="DUF2262"/>
</dbReference>
<dbReference type="RefSeq" id="WP_102723122.1">
    <property type="nucleotide sequence ID" value="NZ_PNHG01000001.1"/>
</dbReference>
<evidence type="ECO:0000313" key="3">
    <source>
        <dbReference type="Proteomes" id="UP000235836"/>
    </source>
</evidence>
<feature type="domain" description="DUF2262" evidence="1">
    <location>
        <begin position="154"/>
        <end position="301"/>
    </location>
</feature>
<dbReference type="EMBL" id="PNHG01000001">
    <property type="protein sequence ID" value="PMC65345.1"/>
    <property type="molecule type" value="Genomic_DNA"/>
</dbReference>
<comment type="caution">
    <text evidence="2">The sequence shown here is derived from an EMBL/GenBank/DDBJ whole genome shotgun (WGS) entry which is preliminary data.</text>
</comment>
<reference evidence="2 3" key="1">
    <citation type="submission" date="2017-09" db="EMBL/GenBank/DDBJ databases">
        <title>Bacterial strain isolated from the female urinary microbiota.</title>
        <authorList>
            <person name="Thomas-White K."/>
            <person name="Kumar N."/>
            <person name="Forster S."/>
            <person name="Putonti C."/>
            <person name="Lawley T."/>
            <person name="Wolfe A.J."/>
        </authorList>
    </citation>
    <scope>NUCLEOTIDE SEQUENCE [LARGE SCALE GENOMIC DNA]</scope>
    <source>
        <strain evidence="2 3">UMB0792</strain>
    </source>
</reference>
<name>A0A2N6T7Q2_9CORY</name>
<dbReference type="AlphaFoldDB" id="A0A2N6T7Q2"/>